<evidence type="ECO:0000313" key="4">
    <source>
        <dbReference type="Proteomes" id="UP000464378"/>
    </source>
</evidence>
<reference evidence="3" key="1">
    <citation type="submission" date="2019-04" db="EMBL/GenBank/DDBJ databases">
        <authorList>
            <consortium name="Science for Life Laboratories"/>
        </authorList>
    </citation>
    <scope>NUCLEOTIDE SEQUENCE</scope>
    <source>
        <strain evidence="3">MBLW1</strain>
    </source>
</reference>
<dbReference type="NCBIfam" id="TIGR02532">
    <property type="entry name" value="IV_pilin_GFxxxE"/>
    <property type="match status" value="1"/>
</dbReference>
<feature type="transmembrane region" description="Helical" evidence="1">
    <location>
        <begin position="12"/>
        <end position="33"/>
    </location>
</feature>
<sequence length="322" mass="34995">MAVQIRRRGFTLIELLVVIAIIAILIGLLLPAVQKVREAAARMQCQNQMKQLALATHSFHDANNAFPSSRDSNSISAHAYLLPYIEQDNVFRTVNFTVSWNNALNATPRGTNIKTFLCPSDPVTSVPAGWAGNNYRVNQGSGILWGLPPTDPSNVNYGMPAPNGPFFLNSKITFTGITDGTSNTAAWSEHRKGDFNNGVASESDTLYLGQAAGYYPATPDESVNFQTTLDWRNLTFQGMSDVGAPWLYGYHSTTIYFHVSLPNTRSAMYPPGRISTTADSNHTGGVNVAMCDGSVRFVSNTVPLNVWRAIGSRDGGESLTLP</sequence>
<proteinExistence type="predicted"/>
<dbReference type="Pfam" id="PF07596">
    <property type="entry name" value="SBP_bac_10"/>
    <property type="match status" value="1"/>
</dbReference>
<dbReference type="InterPro" id="IPR045584">
    <property type="entry name" value="Pilin-like"/>
</dbReference>
<dbReference type="KEGG" id="tim:GMBLW1_24170"/>
<dbReference type="InParanoid" id="A0A6C2YKA7"/>
<organism evidence="3">
    <name type="scientific">Tuwongella immobilis</name>
    <dbReference type="NCBI Taxonomy" id="692036"/>
    <lineage>
        <taxon>Bacteria</taxon>
        <taxon>Pseudomonadati</taxon>
        <taxon>Planctomycetota</taxon>
        <taxon>Planctomycetia</taxon>
        <taxon>Gemmatales</taxon>
        <taxon>Gemmataceae</taxon>
        <taxon>Tuwongella</taxon>
    </lineage>
</organism>
<keyword evidence="1" id="KW-0472">Membrane</keyword>
<protein>
    <recommendedName>
        <fullName evidence="2">DUF1559 domain-containing protein</fullName>
    </recommendedName>
</protein>
<dbReference type="NCBIfam" id="TIGR04294">
    <property type="entry name" value="pre_pil_HX9DG"/>
    <property type="match status" value="1"/>
</dbReference>
<dbReference type="RefSeq" id="WP_232055956.1">
    <property type="nucleotide sequence ID" value="NZ_LR593887.1"/>
</dbReference>
<dbReference type="Pfam" id="PF07963">
    <property type="entry name" value="N_methyl"/>
    <property type="match status" value="1"/>
</dbReference>
<evidence type="ECO:0000259" key="2">
    <source>
        <dbReference type="Pfam" id="PF07596"/>
    </source>
</evidence>
<accession>A0A6C2YKA7</accession>
<dbReference type="InterPro" id="IPR011453">
    <property type="entry name" value="DUF1559"/>
</dbReference>
<dbReference type="EMBL" id="LR586016">
    <property type="protein sequence ID" value="VIP01543.1"/>
    <property type="molecule type" value="Genomic_DNA"/>
</dbReference>
<name>A0A6C2YKA7_9BACT</name>
<dbReference type="Gene3D" id="3.30.700.10">
    <property type="entry name" value="Glycoprotein, Type 4 Pilin"/>
    <property type="match status" value="1"/>
</dbReference>
<evidence type="ECO:0000313" key="3">
    <source>
        <dbReference type="EMBL" id="VIP01543.1"/>
    </source>
</evidence>
<dbReference type="PANTHER" id="PTHR30093:SF2">
    <property type="entry name" value="TYPE II SECRETION SYSTEM PROTEIN H"/>
    <property type="match status" value="1"/>
</dbReference>
<evidence type="ECO:0000256" key="1">
    <source>
        <dbReference type="SAM" id="Phobius"/>
    </source>
</evidence>
<dbReference type="InterPro" id="IPR027558">
    <property type="entry name" value="Pre_pil_HX9DG_C"/>
</dbReference>
<feature type="domain" description="DUF1559" evidence="2">
    <location>
        <begin position="34"/>
        <end position="303"/>
    </location>
</feature>
<dbReference type="EMBL" id="LR593887">
    <property type="protein sequence ID" value="VTR98721.1"/>
    <property type="molecule type" value="Genomic_DNA"/>
</dbReference>
<keyword evidence="4" id="KW-1185">Reference proteome</keyword>
<dbReference type="Proteomes" id="UP000464378">
    <property type="component" value="Chromosome"/>
</dbReference>
<dbReference type="PANTHER" id="PTHR30093">
    <property type="entry name" value="GENERAL SECRETION PATHWAY PROTEIN G"/>
    <property type="match status" value="1"/>
</dbReference>
<dbReference type="AlphaFoldDB" id="A0A6C2YKA7"/>
<keyword evidence="1" id="KW-0812">Transmembrane</keyword>
<dbReference type="PROSITE" id="PS00409">
    <property type="entry name" value="PROKAR_NTER_METHYL"/>
    <property type="match status" value="1"/>
</dbReference>
<keyword evidence="1" id="KW-1133">Transmembrane helix</keyword>
<dbReference type="SUPFAM" id="SSF54523">
    <property type="entry name" value="Pili subunits"/>
    <property type="match status" value="1"/>
</dbReference>
<gene>
    <name evidence="3" type="ORF">GMBLW1_24170</name>
</gene>
<dbReference type="InterPro" id="IPR012902">
    <property type="entry name" value="N_methyl_site"/>
</dbReference>